<proteinExistence type="predicted"/>
<name>A0A9Q3IHH5_9BASI</name>
<dbReference type="EMBL" id="AVOT02048040">
    <property type="protein sequence ID" value="MBW0543281.1"/>
    <property type="molecule type" value="Genomic_DNA"/>
</dbReference>
<comment type="caution">
    <text evidence="8">The sequence shown here is derived from an EMBL/GenBank/DDBJ whole genome shotgun (WGS) entry which is preliminary data.</text>
</comment>
<gene>
    <name evidence="8" type="ORF">O181_082996</name>
</gene>
<dbReference type="Pfam" id="PF17917">
    <property type="entry name" value="RT_RNaseH"/>
    <property type="match status" value="1"/>
</dbReference>
<keyword evidence="3" id="KW-0540">Nuclease</keyword>
<evidence type="ECO:0000256" key="6">
    <source>
        <dbReference type="ARBA" id="ARBA00022918"/>
    </source>
</evidence>
<reference evidence="8" key="1">
    <citation type="submission" date="2021-03" db="EMBL/GenBank/DDBJ databases">
        <title>Draft genome sequence of rust myrtle Austropuccinia psidii MF-1, a brazilian biotype.</title>
        <authorList>
            <person name="Quecine M.C."/>
            <person name="Pachon D.M.R."/>
            <person name="Bonatelli M.L."/>
            <person name="Correr F.H."/>
            <person name="Franceschini L.M."/>
            <person name="Leite T.F."/>
            <person name="Margarido G.R.A."/>
            <person name="Almeida C.A."/>
            <person name="Ferrarezi J.A."/>
            <person name="Labate C.A."/>
        </authorList>
    </citation>
    <scope>NUCLEOTIDE SEQUENCE</scope>
    <source>
        <strain evidence="8">MF-1</strain>
    </source>
</reference>
<protein>
    <recommendedName>
        <fullName evidence="7">Reverse transcriptase RNase H-like domain-containing protein</fullName>
    </recommendedName>
</protein>
<dbReference type="GO" id="GO:0003964">
    <property type="term" value="F:RNA-directed DNA polymerase activity"/>
    <property type="evidence" value="ECO:0007669"/>
    <property type="project" value="UniProtKB-KW"/>
</dbReference>
<feature type="domain" description="Reverse transcriptase RNase H-like" evidence="7">
    <location>
        <begin position="2"/>
        <end position="54"/>
    </location>
</feature>
<dbReference type="AlphaFoldDB" id="A0A9Q3IHH5"/>
<evidence type="ECO:0000256" key="5">
    <source>
        <dbReference type="ARBA" id="ARBA00022801"/>
    </source>
</evidence>
<evidence type="ECO:0000313" key="8">
    <source>
        <dbReference type="EMBL" id="MBW0543281.1"/>
    </source>
</evidence>
<sequence length="113" mass="13044">MEFLFLVWAVEKLHYYLDGSVFEVIYDCNAVKELLNMKTPKRQLLRWHIAIQEYIGTMTIANEAGNIHKNSDGLSIWELNNTPNNPSYVPENAEPQIPIEGIDITDVGKEFFE</sequence>
<dbReference type="GO" id="GO:0016787">
    <property type="term" value="F:hydrolase activity"/>
    <property type="evidence" value="ECO:0007669"/>
    <property type="project" value="UniProtKB-KW"/>
</dbReference>
<evidence type="ECO:0000256" key="3">
    <source>
        <dbReference type="ARBA" id="ARBA00022722"/>
    </source>
</evidence>
<accession>A0A9Q3IHH5</accession>
<evidence type="ECO:0000259" key="7">
    <source>
        <dbReference type="Pfam" id="PF17917"/>
    </source>
</evidence>
<evidence type="ECO:0000256" key="1">
    <source>
        <dbReference type="ARBA" id="ARBA00022679"/>
    </source>
</evidence>
<evidence type="ECO:0000256" key="2">
    <source>
        <dbReference type="ARBA" id="ARBA00022695"/>
    </source>
</evidence>
<keyword evidence="2" id="KW-0548">Nucleotidyltransferase</keyword>
<dbReference type="Proteomes" id="UP000765509">
    <property type="component" value="Unassembled WGS sequence"/>
</dbReference>
<keyword evidence="6" id="KW-0695">RNA-directed DNA polymerase</keyword>
<keyword evidence="4" id="KW-0255">Endonuclease</keyword>
<evidence type="ECO:0000313" key="9">
    <source>
        <dbReference type="Proteomes" id="UP000765509"/>
    </source>
</evidence>
<dbReference type="GO" id="GO:0004519">
    <property type="term" value="F:endonuclease activity"/>
    <property type="evidence" value="ECO:0007669"/>
    <property type="project" value="UniProtKB-KW"/>
</dbReference>
<evidence type="ECO:0000256" key="4">
    <source>
        <dbReference type="ARBA" id="ARBA00022759"/>
    </source>
</evidence>
<keyword evidence="1" id="KW-0808">Transferase</keyword>
<dbReference type="InterPro" id="IPR041373">
    <property type="entry name" value="RT_RNaseH"/>
</dbReference>
<keyword evidence="9" id="KW-1185">Reference proteome</keyword>
<keyword evidence="5" id="KW-0378">Hydrolase</keyword>
<organism evidence="8 9">
    <name type="scientific">Austropuccinia psidii MF-1</name>
    <dbReference type="NCBI Taxonomy" id="1389203"/>
    <lineage>
        <taxon>Eukaryota</taxon>
        <taxon>Fungi</taxon>
        <taxon>Dikarya</taxon>
        <taxon>Basidiomycota</taxon>
        <taxon>Pucciniomycotina</taxon>
        <taxon>Pucciniomycetes</taxon>
        <taxon>Pucciniales</taxon>
        <taxon>Sphaerophragmiaceae</taxon>
        <taxon>Austropuccinia</taxon>
    </lineage>
</organism>